<feature type="region of interest" description="Disordered" evidence="1">
    <location>
        <begin position="177"/>
        <end position="202"/>
    </location>
</feature>
<feature type="compositionally biased region" description="Basic and acidic residues" evidence="1">
    <location>
        <begin position="262"/>
        <end position="289"/>
    </location>
</feature>
<reference evidence="2 3" key="1">
    <citation type="submission" date="2024-02" db="EMBL/GenBank/DDBJ databases">
        <authorList>
            <person name="Chen Y."/>
            <person name="Shah S."/>
            <person name="Dougan E. K."/>
            <person name="Thang M."/>
            <person name="Chan C."/>
        </authorList>
    </citation>
    <scope>NUCLEOTIDE SEQUENCE [LARGE SCALE GENOMIC DNA]</scope>
</reference>
<keyword evidence="3" id="KW-1185">Reference proteome</keyword>
<gene>
    <name evidence="2" type="ORF">CCMP2556_LOCUS46952</name>
</gene>
<name>A0ABP0RF36_9DINO</name>
<feature type="region of interest" description="Disordered" evidence="1">
    <location>
        <begin position="228"/>
        <end position="289"/>
    </location>
</feature>
<protein>
    <submittedName>
        <fullName evidence="2">Uncharacterized protein</fullName>
    </submittedName>
</protein>
<feature type="compositionally biased region" description="Basic and acidic residues" evidence="1">
    <location>
        <begin position="185"/>
        <end position="198"/>
    </location>
</feature>
<sequence length="1062" mass="118407">MIHVTKASHYLHCASCIVFEDAPAGYEVLVVRCKDRSSLCSGCFYPLRGSFPGVKQQEVKAATLEHQTVHDKFYNNRREKIREKCLFPGRKPRHERCNLQELVKRSEKEYVDFQEVSVLKDLKEFTDDPANNPKGRKFKNLSERRKYVKELGLTVVRDPKTNADAVPVHDRTVMLSGHRVSASRSKQENFDDKREAKEAFTSAKQSVGINTNKKDPAIHIFHGIAGTGGVIDEEDGDGKKRKHASASASKRGTVAAPKKAARKDDNQRSRDGPAAPKKPEDVKDTKGADKRVESCLTNGKKCLQQLSELTSDAIWRSQIRGHELDRRIAKVTSVRADLQKLSTKANASAEQKQRAVNLDDELADAATTTNALKEVCRIFRSHDAKQLVEEVSSGTELAQHVSACADRLLADPSVLMDMIHIACKKLAEAKDPVFWKFLQLNTIGACSFSLSTLEKLATEKKNSHLLGSLLRAQVFEVADGFFEKLRKEESLEFAEKFLPPHLKFSNFQDEKRWALWIKLLTLHKNITATAELKKKGETLLVEAKNLLDLSSFEGQDLDDIKARVQTVVGIKNIIKELKDAGSSGIELLGEMTGMQHKLVEWARKTLHPEFDQTLTKVAEEMDRQQSSTNQVHRLLLKGLIRGFFHATQDDVDMSLAKCCTVLTEWSTRTSVLQNAAKDAEGITLLSALASYSSTCLQVCENAIKGLPEQYGSSAPGRAATTIVNMLWRMESVCGAKATVALATKEFPDKDKELKQILPKSFKALSHSLEIDWPSELAKLQSNKEVAKLTACLDVYESACACGSAGGLDHEAFSNAHKHCQEYSDTFLKCLKAAVDTEATSIAGGLDAFHEKYVVLEQAVAKNDTQIAAWVFDEKCNDEVKGDIESLKESHKSAQEFVQCLERLAQHVSASNPLNDVLRDAATKKVGVKEKAGKGAQLCTLLIWCDAGCDPNADQKLFDKIEKYTQKYFHLGKKDLPKEVIADLDETIENAKKNVLKNVEEKEKQKMKKHEKKDKKNDKDKDKGSGSAQKKEKQKEGKEGKKTAPATRPDHEDDAKKKKRRSK</sequence>
<dbReference type="EMBL" id="CAXAMN010025918">
    <property type="protein sequence ID" value="CAK9099195.1"/>
    <property type="molecule type" value="Genomic_DNA"/>
</dbReference>
<feature type="region of interest" description="Disordered" evidence="1">
    <location>
        <begin position="997"/>
        <end position="1062"/>
    </location>
</feature>
<dbReference type="Proteomes" id="UP001642484">
    <property type="component" value="Unassembled WGS sequence"/>
</dbReference>
<feature type="compositionally biased region" description="Basic and acidic residues" evidence="1">
    <location>
        <begin position="1013"/>
        <end position="1055"/>
    </location>
</feature>
<proteinExistence type="predicted"/>
<comment type="caution">
    <text evidence="2">The sequence shown here is derived from an EMBL/GenBank/DDBJ whole genome shotgun (WGS) entry which is preliminary data.</text>
</comment>
<evidence type="ECO:0000313" key="2">
    <source>
        <dbReference type="EMBL" id="CAK9099195.1"/>
    </source>
</evidence>
<evidence type="ECO:0000313" key="3">
    <source>
        <dbReference type="Proteomes" id="UP001642484"/>
    </source>
</evidence>
<organism evidence="2 3">
    <name type="scientific">Durusdinium trenchii</name>
    <dbReference type="NCBI Taxonomy" id="1381693"/>
    <lineage>
        <taxon>Eukaryota</taxon>
        <taxon>Sar</taxon>
        <taxon>Alveolata</taxon>
        <taxon>Dinophyceae</taxon>
        <taxon>Suessiales</taxon>
        <taxon>Symbiodiniaceae</taxon>
        <taxon>Durusdinium</taxon>
    </lineage>
</organism>
<evidence type="ECO:0000256" key="1">
    <source>
        <dbReference type="SAM" id="MobiDB-lite"/>
    </source>
</evidence>
<accession>A0ABP0RF36</accession>